<reference evidence="2 3" key="1">
    <citation type="submission" date="2019-01" db="EMBL/GenBank/DDBJ databases">
        <authorList>
            <person name="Chen W.-M."/>
        </authorList>
    </citation>
    <scope>NUCLEOTIDE SEQUENCE [LARGE SCALE GENOMIC DNA]</scope>
    <source>
        <strain evidence="2 3">KYPC3</strain>
    </source>
</reference>
<organism evidence="2 3">
    <name type="scientific">Rheinheimera riviphila</name>
    <dbReference type="NCBI Taxonomy" id="1834037"/>
    <lineage>
        <taxon>Bacteria</taxon>
        <taxon>Pseudomonadati</taxon>
        <taxon>Pseudomonadota</taxon>
        <taxon>Gammaproteobacteria</taxon>
        <taxon>Chromatiales</taxon>
        <taxon>Chromatiaceae</taxon>
        <taxon>Rheinheimera</taxon>
    </lineage>
</organism>
<comment type="caution">
    <text evidence="2">The sequence shown here is derived from an EMBL/GenBank/DDBJ whole genome shotgun (WGS) entry which is preliminary data.</text>
</comment>
<dbReference type="EMBL" id="SACS01000006">
    <property type="protein sequence ID" value="RVU40180.1"/>
    <property type="molecule type" value="Genomic_DNA"/>
</dbReference>
<feature type="transmembrane region" description="Helical" evidence="1">
    <location>
        <begin position="60"/>
        <end position="79"/>
    </location>
</feature>
<keyword evidence="3" id="KW-1185">Reference proteome</keyword>
<gene>
    <name evidence="2" type="ORF">EOE67_07995</name>
</gene>
<keyword evidence="1" id="KW-1133">Transmembrane helix</keyword>
<dbReference type="RefSeq" id="WP_127698520.1">
    <property type="nucleotide sequence ID" value="NZ_SACS01000006.1"/>
</dbReference>
<feature type="transmembrane region" description="Helical" evidence="1">
    <location>
        <begin position="32"/>
        <end position="54"/>
    </location>
</feature>
<keyword evidence="1" id="KW-0472">Membrane</keyword>
<dbReference type="Proteomes" id="UP000283077">
    <property type="component" value="Unassembled WGS sequence"/>
</dbReference>
<evidence type="ECO:0000313" key="3">
    <source>
        <dbReference type="Proteomes" id="UP000283077"/>
    </source>
</evidence>
<feature type="transmembrane region" description="Helical" evidence="1">
    <location>
        <begin position="108"/>
        <end position="131"/>
    </location>
</feature>
<evidence type="ECO:0000256" key="1">
    <source>
        <dbReference type="SAM" id="Phobius"/>
    </source>
</evidence>
<dbReference type="AlphaFoldDB" id="A0A437R0B8"/>
<feature type="transmembrane region" description="Helical" evidence="1">
    <location>
        <begin position="6"/>
        <end position="25"/>
    </location>
</feature>
<accession>A0A437R0B8</accession>
<proteinExistence type="predicted"/>
<name>A0A437R0B8_9GAMM</name>
<evidence type="ECO:0000313" key="2">
    <source>
        <dbReference type="EMBL" id="RVU40180.1"/>
    </source>
</evidence>
<protein>
    <submittedName>
        <fullName evidence="2">Uncharacterized protein</fullName>
    </submittedName>
</protein>
<keyword evidence="1" id="KW-0812">Transmembrane</keyword>
<feature type="transmembrane region" description="Helical" evidence="1">
    <location>
        <begin position="151"/>
        <end position="173"/>
    </location>
</feature>
<sequence>MTPLRIAALVLVVLIAPLQILYINLTFPRFPFNAVSIGVAITFIIFIVSTLRLLSIKSSLGIGLIALLVILGICVLHRLRDAVIVAIPLLNILALVSHRLPRVEHYSVLIGISFSIAIAACALGAAPSLAIQLLAGDFQNVHQFISNLFDGYLVDLSVAAVAILPFIGTAIAMRQRKSRDIQSLPTA</sequence>